<dbReference type="EMBL" id="JBJKBG010000004">
    <property type="protein sequence ID" value="KAL3741594.1"/>
    <property type="molecule type" value="Genomic_DNA"/>
</dbReference>
<dbReference type="Pfam" id="PF04578">
    <property type="entry name" value="DUF594"/>
    <property type="match status" value="1"/>
</dbReference>
<feature type="transmembrane region" description="Helical" evidence="1">
    <location>
        <begin position="410"/>
        <end position="434"/>
    </location>
</feature>
<feature type="transmembrane region" description="Helical" evidence="1">
    <location>
        <begin position="50"/>
        <end position="68"/>
    </location>
</feature>
<dbReference type="Proteomes" id="UP001634007">
    <property type="component" value="Unassembled WGS sequence"/>
</dbReference>
<comment type="caution">
    <text evidence="3">The sequence shown here is derived from an EMBL/GenBank/DDBJ whole genome shotgun (WGS) entry which is preliminary data.</text>
</comment>
<dbReference type="InterPro" id="IPR025315">
    <property type="entry name" value="DUF4220"/>
</dbReference>
<evidence type="ECO:0000313" key="3">
    <source>
        <dbReference type="EMBL" id="KAL3741594.1"/>
    </source>
</evidence>
<dbReference type="PANTHER" id="PTHR31325">
    <property type="entry name" value="OS01G0798800 PROTEIN-RELATED"/>
    <property type="match status" value="1"/>
</dbReference>
<accession>A0ABD3KR76</accession>
<feature type="domain" description="DUF4220" evidence="2">
    <location>
        <begin position="83"/>
        <end position="485"/>
    </location>
</feature>
<keyword evidence="1" id="KW-0812">Transmembrane</keyword>
<keyword evidence="1" id="KW-0472">Membrane</keyword>
<keyword evidence="4" id="KW-1185">Reference proteome</keyword>
<evidence type="ECO:0000259" key="2">
    <source>
        <dbReference type="Pfam" id="PF13968"/>
    </source>
</evidence>
<dbReference type="AlphaFoldDB" id="A0ABD3KR76"/>
<dbReference type="Pfam" id="PF13968">
    <property type="entry name" value="DUF4220"/>
    <property type="match status" value="1"/>
</dbReference>
<evidence type="ECO:0000313" key="4">
    <source>
        <dbReference type="Proteomes" id="UP001634007"/>
    </source>
</evidence>
<reference evidence="3 4" key="1">
    <citation type="submission" date="2024-11" db="EMBL/GenBank/DDBJ databases">
        <title>Chromosome-level genome assembly of Eucalyptus globulus Labill. provides insights into its genome evolution.</title>
        <authorList>
            <person name="Li X."/>
        </authorList>
    </citation>
    <scope>NUCLEOTIDE SEQUENCE [LARGE SCALE GENOMIC DNA]</scope>
    <source>
        <strain evidence="3">CL2024</strain>
        <tissue evidence="3">Fresh tender leaves</tissue>
    </source>
</reference>
<organism evidence="3 4">
    <name type="scientific">Eucalyptus globulus</name>
    <name type="common">Tasmanian blue gum</name>
    <dbReference type="NCBI Taxonomy" id="34317"/>
    <lineage>
        <taxon>Eukaryota</taxon>
        <taxon>Viridiplantae</taxon>
        <taxon>Streptophyta</taxon>
        <taxon>Embryophyta</taxon>
        <taxon>Tracheophyta</taxon>
        <taxon>Spermatophyta</taxon>
        <taxon>Magnoliopsida</taxon>
        <taxon>eudicotyledons</taxon>
        <taxon>Gunneridae</taxon>
        <taxon>Pentapetalae</taxon>
        <taxon>rosids</taxon>
        <taxon>malvids</taxon>
        <taxon>Myrtales</taxon>
        <taxon>Myrtaceae</taxon>
        <taxon>Myrtoideae</taxon>
        <taxon>Eucalypteae</taxon>
        <taxon>Eucalyptus</taxon>
    </lineage>
</organism>
<feature type="transmembrane region" description="Helical" evidence="1">
    <location>
        <begin position="373"/>
        <end position="390"/>
    </location>
</feature>
<feature type="transmembrane region" description="Helical" evidence="1">
    <location>
        <begin position="80"/>
        <end position="99"/>
    </location>
</feature>
<dbReference type="InterPro" id="IPR007658">
    <property type="entry name" value="DUF594"/>
</dbReference>
<gene>
    <name evidence="3" type="ORF">ACJRO7_017112</name>
</gene>
<keyword evidence="1" id="KW-1133">Transmembrane helix</keyword>
<protein>
    <recommendedName>
        <fullName evidence="2">DUF4220 domain-containing protein</fullName>
    </recommendedName>
</protein>
<sequence>MSMFSDLEWLSRDAYEKCPLRDEYEKTCYLRGKTAAKLEIQVPLLVKIEALLAITAAIIVFIGIFGSFRRCCSNSALASVAFAAYTLSPAIIAYTLGLIQSYPLYSYHFLIWAAYLVVVLGSADSYTAHSIEDIEQWKSISVNSAAKCLMTSWMIASFVTEPVSALLCTLLLFVILFMKIDERARALMLASNSVMQKNYKLLADYMSTEHIDSSDKDPTTMSGYKYLVRVPEEANHSLCSTATWRRKATLWLHGNPPNYRQQLKMTGEIITIEKVWNCTGSLLSADGGDPDGRLKDLCLSFSLFKFICLRFSGYSLPQEAHNKLWHLIEHMISKEDGDERVFRVIETELAFLFNLFFTKYPVNLNPRRSAYRLLLLAIVVAAALILPPLVSKHPLGRFLHRYDWNSFSTYFIVTISLMISILIVEFAQFGIMIFSEWAKVTYICKYVQNERWQSNKFAGKLIGKMCRVWLLKPWGRQLRQYSLLESYSYSPGKCLYNRLATVYFNPTRNGQKQIAPTKLSQQVTKAITRSLRANYPDKLEKGKASLRLNHLLDELSWACNLETTAQVIMVWHIATTFCEHEAPLKEPQILQEQRDNFCIATTLSQYLAYLVAFAPTLLPDHPCRTEYIFGRAVSEATHLFGESTISQKLKEVIHRGPQLGRHLASGVADEDGIWKETTVARGAQLGRCLVDKVATEAQIWKVLADYWAEMMLYVAPSNDPAAHVKYLTMGGEFVTHVWVLVSHVGITRDLHDGERHDDPERD</sequence>
<proteinExistence type="predicted"/>
<feature type="transmembrane region" description="Helical" evidence="1">
    <location>
        <begin position="105"/>
        <end position="128"/>
    </location>
</feature>
<feature type="transmembrane region" description="Helical" evidence="1">
    <location>
        <begin position="162"/>
        <end position="180"/>
    </location>
</feature>
<evidence type="ECO:0000256" key="1">
    <source>
        <dbReference type="SAM" id="Phobius"/>
    </source>
</evidence>
<name>A0ABD3KR76_EUCGL</name>